<dbReference type="SUPFAM" id="SSF55307">
    <property type="entry name" value="Tubulin C-terminal domain-like"/>
    <property type="match status" value="1"/>
</dbReference>
<keyword evidence="4" id="KW-0717">Septation</keyword>
<evidence type="ECO:0000259" key="6">
    <source>
        <dbReference type="SMART" id="SM00864"/>
    </source>
</evidence>
<dbReference type="SUPFAM" id="SSF52490">
    <property type="entry name" value="Tubulin nucleotide-binding domain-like"/>
    <property type="match status" value="1"/>
</dbReference>
<gene>
    <name evidence="4 8" type="primary">ftsZ</name>
    <name evidence="8" type="ORF">ACFOOI_12975</name>
</gene>
<feature type="binding site" evidence="4">
    <location>
        <begin position="115"/>
        <end position="117"/>
    </location>
    <ligand>
        <name>GTP</name>
        <dbReference type="ChEBI" id="CHEBI:37565"/>
    </ligand>
</feature>
<dbReference type="NCBIfam" id="TIGR00065">
    <property type="entry name" value="ftsZ"/>
    <property type="match status" value="1"/>
</dbReference>
<reference evidence="9" key="1">
    <citation type="journal article" date="2019" name="Int. J. Syst. Evol. Microbiol.">
        <title>The Global Catalogue of Microorganisms (GCM) 10K type strain sequencing project: providing services to taxonomists for standard genome sequencing and annotation.</title>
        <authorList>
            <consortium name="The Broad Institute Genomics Platform"/>
            <consortium name="The Broad Institute Genome Sequencing Center for Infectious Disease"/>
            <person name="Wu L."/>
            <person name="Ma J."/>
        </authorList>
    </citation>
    <scope>NUCLEOTIDE SEQUENCE [LARGE SCALE GENOMIC DNA]</scope>
    <source>
        <strain evidence="9">CECT 7956</strain>
    </source>
</reference>
<protein>
    <recommendedName>
        <fullName evidence="4 5">Cell division protein FtsZ</fullName>
    </recommendedName>
</protein>
<feature type="binding site" evidence="4">
    <location>
        <position position="193"/>
    </location>
    <ligand>
        <name>GTP</name>
        <dbReference type="ChEBI" id="CHEBI:37565"/>
    </ligand>
</feature>
<evidence type="ECO:0000256" key="1">
    <source>
        <dbReference type="ARBA" id="ARBA00009690"/>
    </source>
</evidence>
<comment type="subunit">
    <text evidence="4">Homodimer. Polymerizes to form a dynamic ring structure in a strictly GTP-dependent manner. Interacts directly with several other division proteins.</text>
</comment>
<dbReference type="PANTHER" id="PTHR30314:SF3">
    <property type="entry name" value="MITOCHONDRIAL DIVISION PROTEIN FSZA"/>
    <property type="match status" value="1"/>
</dbReference>
<dbReference type="PRINTS" id="PR00423">
    <property type="entry name" value="CELLDVISFTSZ"/>
</dbReference>
<dbReference type="InterPro" id="IPR000158">
    <property type="entry name" value="Cell_div_FtsZ"/>
</dbReference>
<evidence type="ECO:0000256" key="4">
    <source>
        <dbReference type="HAMAP-Rule" id="MF_00909"/>
    </source>
</evidence>
<keyword evidence="2 4" id="KW-0547">Nucleotide-binding</keyword>
<feature type="domain" description="Tubulin/FtsZ GTPase" evidence="6">
    <location>
        <begin position="18"/>
        <end position="211"/>
    </location>
</feature>
<dbReference type="InterPro" id="IPR037103">
    <property type="entry name" value="Tubulin/FtsZ-like_C"/>
</dbReference>
<dbReference type="SMART" id="SM00865">
    <property type="entry name" value="Tubulin_C"/>
    <property type="match status" value="1"/>
</dbReference>
<feature type="domain" description="Tubulin/FtsZ 2-layer sandwich" evidence="7">
    <location>
        <begin position="213"/>
        <end position="337"/>
    </location>
</feature>
<sequence length="445" mass="48604">MILESNYDLDLKANLPKIIKVIGVGGGGGNAMLNMYHQGVHDVNFVACNTDAQAIKQFPDDVIKIQLGAELTKGLGAGTDWKVGKQAAIESEKSINDILADPTEMVFITAGMGGGTGTGAAPEIARYAKAKGRLTIGVVTDPFRHEGLDKFEQASNGIAKLKEYCDTVLVIKNDRLVEMYGDLDIESAYKKADEVLANAVKSIAELITRPGIVNLDFADVKTVLGDAGHAVMGSAEASGPDRASIAIEAALNSPLLENNNIKGAKRILVSIAYSDELPEYKIKMSDQAKVTDFVESQIKSRAKIFKHGFAIDRTLKDKVRVTIVAARFDDDFENEVETTREIEPEPPKIIPMGKGIDAVIPEKTARSIPAAPVNQIGLFEQEDKFAIAMKELTKNGFEHERFSNEPSYKKYGVKLIDFDSLEEDSIDRISLKDLFKELKNQELID</sequence>
<dbReference type="EMBL" id="JBHRYQ010000001">
    <property type="protein sequence ID" value="MFC3811567.1"/>
    <property type="molecule type" value="Genomic_DNA"/>
</dbReference>
<dbReference type="Gene3D" id="3.30.1330.20">
    <property type="entry name" value="Tubulin/FtsZ, C-terminal domain"/>
    <property type="match status" value="1"/>
</dbReference>
<dbReference type="Proteomes" id="UP001595616">
    <property type="component" value="Unassembled WGS sequence"/>
</dbReference>
<feature type="binding site" evidence="4">
    <location>
        <position position="150"/>
    </location>
    <ligand>
        <name>GTP</name>
        <dbReference type="ChEBI" id="CHEBI:37565"/>
    </ligand>
</feature>
<dbReference type="Gene3D" id="3.40.50.1440">
    <property type="entry name" value="Tubulin/FtsZ, GTPase domain"/>
    <property type="match status" value="1"/>
</dbReference>
<dbReference type="SMART" id="SM00864">
    <property type="entry name" value="Tubulin"/>
    <property type="match status" value="1"/>
</dbReference>
<dbReference type="InterPro" id="IPR003008">
    <property type="entry name" value="Tubulin_FtsZ_GTPase"/>
</dbReference>
<comment type="function">
    <text evidence="4">Essential cell division protein that forms a contractile ring structure (Z ring) at the future cell division site. The regulation of the ring assembly controls the timing and the location of cell division. One of the functions of the FtsZ ring is to recruit other cell division proteins to the septum to produce a new cell wall between the dividing cells. Binds GTP and shows GTPase activity.</text>
</comment>
<dbReference type="RefSeq" id="WP_379838404.1">
    <property type="nucleotide sequence ID" value="NZ_JBHRYQ010000001.1"/>
</dbReference>
<dbReference type="InterPro" id="IPR008280">
    <property type="entry name" value="Tub_FtsZ_C"/>
</dbReference>
<dbReference type="Pfam" id="PF12327">
    <property type="entry name" value="FtsZ_C"/>
    <property type="match status" value="1"/>
</dbReference>
<comment type="caution">
    <text evidence="8">The sequence shown here is derived from an EMBL/GenBank/DDBJ whole genome shotgun (WGS) entry which is preliminary data.</text>
</comment>
<keyword evidence="4" id="KW-0131">Cell cycle</keyword>
<name>A0ABV7YZZ4_9BACT</name>
<keyword evidence="9" id="KW-1185">Reference proteome</keyword>
<keyword evidence="4 8" id="KW-0132">Cell division</keyword>
<dbReference type="InterPro" id="IPR036525">
    <property type="entry name" value="Tubulin/FtsZ_GTPase_sf"/>
</dbReference>
<evidence type="ECO:0000256" key="5">
    <source>
        <dbReference type="NCBIfam" id="TIGR00065"/>
    </source>
</evidence>
<evidence type="ECO:0000313" key="9">
    <source>
        <dbReference type="Proteomes" id="UP001595616"/>
    </source>
</evidence>
<organism evidence="8 9">
    <name type="scientific">Lacihabitans lacunae</name>
    <dbReference type="NCBI Taxonomy" id="1028214"/>
    <lineage>
        <taxon>Bacteria</taxon>
        <taxon>Pseudomonadati</taxon>
        <taxon>Bacteroidota</taxon>
        <taxon>Cytophagia</taxon>
        <taxon>Cytophagales</taxon>
        <taxon>Leadbetterellaceae</taxon>
        <taxon>Lacihabitans</taxon>
    </lineage>
</organism>
<keyword evidence="4" id="KW-0963">Cytoplasm</keyword>
<evidence type="ECO:0000313" key="8">
    <source>
        <dbReference type="EMBL" id="MFC3811567.1"/>
    </source>
</evidence>
<dbReference type="InterPro" id="IPR045061">
    <property type="entry name" value="FtsZ/CetZ"/>
</dbReference>
<comment type="subcellular location">
    <subcellularLocation>
        <location evidence="4">Cytoplasm</location>
    </subcellularLocation>
    <text evidence="4">Assembles at midcell at the inner surface of the cytoplasmic membrane.</text>
</comment>
<dbReference type="InterPro" id="IPR024757">
    <property type="entry name" value="FtsZ_C"/>
</dbReference>
<dbReference type="HAMAP" id="MF_00909">
    <property type="entry name" value="FtsZ"/>
    <property type="match status" value="1"/>
</dbReference>
<proteinExistence type="inferred from homology"/>
<evidence type="ECO:0000256" key="3">
    <source>
        <dbReference type="ARBA" id="ARBA00023134"/>
    </source>
</evidence>
<feature type="binding site" evidence="4">
    <location>
        <begin position="26"/>
        <end position="30"/>
    </location>
    <ligand>
        <name>GTP</name>
        <dbReference type="ChEBI" id="CHEBI:37565"/>
    </ligand>
</feature>
<evidence type="ECO:0000259" key="7">
    <source>
        <dbReference type="SMART" id="SM00865"/>
    </source>
</evidence>
<dbReference type="InterPro" id="IPR018316">
    <property type="entry name" value="Tubulin/FtsZ_2-layer-sand-dom"/>
</dbReference>
<dbReference type="GO" id="GO:0051301">
    <property type="term" value="P:cell division"/>
    <property type="evidence" value="ECO:0007669"/>
    <property type="project" value="UniProtKB-KW"/>
</dbReference>
<accession>A0ABV7YZZ4</accession>
<comment type="similarity">
    <text evidence="1 4">Belongs to the FtsZ family.</text>
</comment>
<evidence type="ECO:0000256" key="2">
    <source>
        <dbReference type="ARBA" id="ARBA00022741"/>
    </source>
</evidence>
<dbReference type="CDD" id="cd02201">
    <property type="entry name" value="FtsZ_type1"/>
    <property type="match status" value="1"/>
</dbReference>
<keyword evidence="3 4" id="KW-0342">GTP-binding</keyword>
<dbReference type="Pfam" id="PF00091">
    <property type="entry name" value="Tubulin"/>
    <property type="match status" value="1"/>
</dbReference>
<feature type="binding site" evidence="4">
    <location>
        <position position="146"/>
    </location>
    <ligand>
        <name>GTP</name>
        <dbReference type="ChEBI" id="CHEBI:37565"/>
    </ligand>
</feature>
<dbReference type="PANTHER" id="PTHR30314">
    <property type="entry name" value="CELL DIVISION PROTEIN FTSZ-RELATED"/>
    <property type="match status" value="1"/>
</dbReference>